<dbReference type="Gene3D" id="2.40.160.120">
    <property type="match status" value="1"/>
</dbReference>
<dbReference type="PANTHER" id="PTHR10972">
    <property type="entry name" value="OXYSTEROL-BINDING PROTEIN-RELATED"/>
    <property type="match status" value="1"/>
</dbReference>
<proteinExistence type="inferred from homology"/>
<keyword evidence="3" id="KW-0813">Transport</keyword>
<accession>A0AAU9VU57</accession>
<evidence type="ECO:0000256" key="2">
    <source>
        <dbReference type="RuleBase" id="RU003844"/>
    </source>
</evidence>
<dbReference type="GO" id="GO:0097038">
    <property type="term" value="C:perinuclear endoplasmic reticulum"/>
    <property type="evidence" value="ECO:0007669"/>
    <property type="project" value="TreeGrafter"/>
</dbReference>
<name>A0AAU9VU57_9CNID</name>
<dbReference type="InterPro" id="IPR018494">
    <property type="entry name" value="Oxysterol-bd_CS"/>
</dbReference>
<protein>
    <recommendedName>
        <fullName evidence="3">Oxysterol-binding protein</fullName>
    </recommendedName>
</protein>
<dbReference type="AlphaFoldDB" id="A0AAU9VU57"/>
<reference evidence="4 5" key="1">
    <citation type="submission" date="2022-05" db="EMBL/GenBank/DDBJ databases">
        <authorList>
            <consortium name="Genoscope - CEA"/>
            <person name="William W."/>
        </authorList>
    </citation>
    <scope>NUCLEOTIDE SEQUENCE [LARGE SCALE GENOMIC DNA]</scope>
</reference>
<dbReference type="Gene3D" id="3.30.70.3490">
    <property type="match status" value="1"/>
</dbReference>
<dbReference type="GO" id="GO:0006869">
    <property type="term" value="P:lipid transport"/>
    <property type="evidence" value="ECO:0007669"/>
    <property type="project" value="UniProtKB-KW"/>
</dbReference>
<dbReference type="GO" id="GO:0005829">
    <property type="term" value="C:cytosol"/>
    <property type="evidence" value="ECO:0007669"/>
    <property type="project" value="TreeGrafter"/>
</dbReference>
<dbReference type="Proteomes" id="UP001159428">
    <property type="component" value="Unassembled WGS sequence"/>
</dbReference>
<comment type="similarity">
    <text evidence="2">Belongs to the OSBP family.</text>
</comment>
<dbReference type="InterPro" id="IPR037239">
    <property type="entry name" value="OSBP_sf"/>
</dbReference>
<evidence type="ECO:0000313" key="4">
    <source>
        <dbReference type="EMBL" id="CAH3036534.1"/>
    </source>
</evidence>
<keyword evidence="5" id="KW-1185">Reference proteome</keyword>
<dbReference type="GO" id="GO:0032934">
    <property type="term" value="F:sterol binding"/>
    <property type="evidence" value="ECO:0007669"/>
    <property type="project" value="TreeGrafter"/>
</dbReference>
<keyword evidence="1" id="KW-0446">Lipid-binding</keyword>
<gene>
    <name evidence="4" type="ORF">PMEA_00016944</name>
</gene>
<dbReference type="Pfam" id="PF01237">
    <property type="entry name" value="Oxysterol_BP"/>
    <property type="match status" value="1"/>
</dbReference>
<dbReference type="PANTHER" id="PTHR10972:SF214">
    <property type="entry name" value="OXYSTEROL-BINDING PROTEIN"/>
    <property type="match status" value="1"/>
</dbReference>
<dbReference type="EMBL" id="CALNXJ010000003">
    <property type="protein sequence ID" value="CAH3036534.1"/>
    <property type="molecule type" value="Genomic_DNA"/>
</dbReference>
<evidence type="ECO:0000313" key="5">
    <source>
        <dbReference type="Proteomes" id="UP001159428"/>
    </source>
</evidence>
<dbReference type="FunFam" id="2.40.160.120:FF:000031">
    <property type="entry name" value="Oxysterol-binding protein 2"/>
    <property type="match status" value="1"/>
</dbReference>
<dbReference type="InterPro" id="IPR000648">
    <property type="entry name" value="Oxysterol-bd"/>
</dbReference>
<dbReference type="SUPFAM" id="SSF144000">
    <property type="entry name" value="Oxysterol-binding protein-like"/>
    <property type="match status" value="1"/>
</dbReference>
<organism evidence="4 5">
    <name type="scientific">Pocillopora meandrina</name>
    <dbReference type="NCBI Taxonomy" id="46732"/>
    <lineage>
        <taxon>Eukaryota</taxon>
        <taxon>Metazoa</taxon>
        <taxon>Cnidaria</taxon>
        <taxon>Anthozoa</taxon>
        <taxon>Hexacorallia</taxon>
        <taxon>Scleractinia</taxon>
        <taxon>Astrocoeniina</taxon>
        <taxon>Pocilloporidae</taxon>
        <taxon>Pocillopora</taxon>
    </lineage>
</organism>
<comment type="caution">
    <text evidence="4">The sequence shown here is derived from an EMBL/GenBank/DDBJ whole genome shotgun (WGS) entry which is preliminary data.</text>
</comment>
<evidence type="ECO:0000256" key="3">
    <source>
        <dbReference type="RuleBase" id="RU003845"/>
    </source>
</evidence>
<sequence length="469" mass="54252">MVDAIDDPIDYLGEIAFERLYVIEAVRESLCRFQFSKRIVQHDTHTSTRHGTYRKGKRPMSSGLLEHEPMEDDLTEFNLLQKSSVFTKKRSRRQRLPAARERSSLRSLINFMKSVVGKDLTKVTMPVHFNEPLSFLQRLAEDLEYADVLNRASFCKNSLVQLAHVAAFASSTYSTVLGRFWKPFNPLLGETFEFVNPTAGYALIAEQVSHHPPISALHAESDHWIFWQEYKLDTKFRGQFLKVIPTGLCHVKFKTDGHHFTWQKPITTIHNILVGSIYVDQEGDVVVTNHSTREQCRLHFQPVREVQESFKQLSGEVLNSKGHVKYNIVGAWDRSLELHSVDDTDMDPIDLWTANTKPEDSWRYYGFTQFSIQLNDPEYDVSCHTDCRVRTDIRLLECGKIDASASEKHRLEEKQRGARKQRDLAGQAWIPRWFVSLEDADSGTFCYVYKGGYWKARLKGQFVDSPYIY</sequence>
<keyword evidence="3" id="KW-0445">Lipid transport</keyword>
<dbReference type="PROSITE" id="PS01013">
    <property type="entry name" value="OSBP"/>
    <property type="match status" value="1"/>
</dbReference>
<evidence type="ECO:0000256" key="1">
    <source>
        <dbReference type="ARBA" id="ARBA00023121"/>
    </source>
</evidence>
<dbReference type="GO" id="GO:0005886">
    <property type="term" value="C:plasma membrane"/>
    <property type="evidence" value="ECO:0007669"/>
    <property type="project" value="TreeGrafter"/>
</dbReference>